<gene>
    <name evidence="3" type="ORF">FCE95_15670</name>
</gene>
<comment type="caution">
    <text evidence="3">The sequence shown here is derived from an EMBL/GenBank/DDBJ whole genome shotgun (WGS) entry which is preliminary data.</text>
</comment>
<organism evidence="3 4">
    <name type="scientific">Luteimonas gilva</name>
    <dbReference type="NCBI Taxonomy" id="2572684"/>
    <lineage>
        <taxon>Bacteria</taxon>
        <taxon>Pseudomonadati</taxon>
        <taxon>Pseudomonadota</taxon>
        <taxon>Gammaproteobacteria</taxon>
        <taxon>Lysobacterales</taxon>
        <taxon>Lysobacteraceae</taxon>
        <taxon>Luteimonas</taxon>
    </lineage>
</organism>
<dbReference type="EMBL" id="SZUA01000003">
    <property type="protein sequence ID" value="TKR29567.1"/>
    <property type="molecule type" value="Genomic_DNA"/>
</dbReference>
<evidence type="ECO:0000313" key="3">
    <source>
        <dbReference type="EMBL" id="TKR29567.1"/>
    </source>
</evidence>
<keyword evidence="4" id="KW-1185">Reference proteome</keyword>
<feature type="chain" id="PRO_5020488273" description="DUF3300 domain-containing protein" evidence="2">
    <location>
        <begin position="30"/>
        <end position="164"/>
    </location>
</feature>
<dbReference type="Proteomes" id="UP000308707">
    <property type="component" value="Unassembled WGS sequence"/>
</dbReference>
<dbReference type="AlphaFoldDB" id="A0A4U5JP09"/>
<keyword evidence="2" id="KW-0732">Signal</keyword>
<evidence type="ECO:0008006" key="5">
    <source>
        <dbReference type="Google" id="ProtNLM"/>
    </source>
</evidence>
<accession>A0A4U5JP09</accession>
<evidence type="ECO:0000256" key="1">
    <source>
        <dbReference type="SAM" id="MobiDB-lite"/>
    </source>
</evidence>
<evidence type="ECO:0000313" key="4">
    <source>
        <dbReference type="Proteomes" id="UP000308707"/>
    </source>
</evidence>
<feature type="signal peptide" evidence="2">
    <location>
        <begin position="1"/>
        <end position="29"/>
    </location>
</feature>
<protein>
    <recommendedName>
        <fullName evidence="5">DUF3300 domain-containing protein</fullName>
    </recommendedName>
</protein>
<dbReference type="RefSeq" id="WP_137267970.1">
    <property type="nucleotide sequence ID" value="NZ_SZUA01000003.1"/>
</dbReference>
<feature type="region of interest" description="Disordered" evidence="1">
    <location>
        <begin position="140"/>
        <end position="164"/>
    </location>
</feature>
<evidence type="ECO:0000256" key="2">
    <source>
        <dbReference type="SAM" id="SignalP"/>
    </source>
</evidence>
<sequence length="164" mass="19990">MTILSRWLAPAVLAAGLGFGAMAPTSAQAYDDDLVRVVVDVADVIFNGGQPYYRYGPGYGYDNRLIVVHDRYRRPVYYRYVPRNTYYRYRSGPPYGNAYGYYRDGRWHDDRRWRDRDHDRYDRYRDDRRWETRRWRDDDRDWDRHRGSYHKIGKGRGRDRDDRD</sequence>
<proteinExistence type="predicted"/>
<name>A0A4U5JP09_9GAMM</name>
<reference evidence="3 4" key="1">
    <citation type="submission" date="2019-04" db="EMBL/GenBank/DDBJ databases">
        <title>Reference strain of H23.</title>
        <authorList>
            <person name="Luo X."/>
        </authorList>
    </citation>
    <scope>NUCLEOTIDE SEQUENCE [LARGE SCALE GENOMIC DNA]</scope>
    <source>
        <strain evidence="3 4">H23</strain>
    </source>
</reference>
<dbReference type="OrthoDB" id="6058241at2"/>